<evidence type="ECO:0000313" key="8">
    <source>
        <dbReference type="EMBL" id="SDB98040.1"/>
    </source>
</evidence>
<evidence type="ECO:0000256" key="4">
    <source>
        <dbReference type="ARBA" id="ARBA00022705"/>
    </source>
</evidence>
<dbReference type="InterPro" id="IPR041931">
    <property type="entry name" value="DNA_pol3_alpha_thumb_dom"/>
</dbReference>
<name>A0A1G6HV20_9ACTN</name>
<gene>
    <name evidence="8" type="ORF">SAMN04487824_101166</name>
</gene>
<evidence type="ECO:0000259" key="7">
    <source>
        <dbReference type="SMART" id="SM00481"/>
    </source>
</evidence>
<dbReference type="InterPro" id="IPR004805">
    <property type="entry name" value="DnaE2/DnaE/PolC"/>
</dbReference>
<dbReference type="GO" id="GO:0003887">
    <property type="term" value="F:DNA-directed DNA polymerase activity"/>
    <property type="evidence" value="ECO:0007669"/>
    <property type="project" value="UniProtKB-KW"/>
</dbReference>
<keyword evidence="4" id="KW-0235">DNA replication</keyword>
<dbReference type="EC" id="2.7.7.7" evidence="1"/>
<dbReference type="Gene3D" id="1.10.150.870">
    <property type="match status" value="1"/>
</dbReference>
<dbReference type="Pfam" id="PF07733">
    <property type="entry name" value="DNA_pol3_alpha"/>
    <property type="match status" value="1"/>
</dbReference>
<dbReference type="CDD" id="cd04485">
    <property type="entry name" value="DnaE_OBF"/>
    <property type="match status" value="1"/>
</dbReference>
<feature type="domain" description="Polymerase/histidinol phosphatase N-terminal" evidence="7">
    <location>
        <begin position="4"/>
        <end position="138"/>
    </location>
</feature>
<dbReference type="Pfam" id="PF02811">
    <property type="entry name" value="PHP"/>
    <property type="match status" value="2"/>
</dbReference>
<dbReference type="NCBIfam" id="NF004226">
    <property type="entry name" value="PRK05673.1"/>
    <property type="match status" value="1"/>
</dbReference>
<evidence type="ECO:0000256" key="2">
    <source>
        <dbReference type="ARBA" id="ARBA00022679"/>
    </source>
</evidence>
<accession>A0A1G6HV20</accession>
<dbReference type="PANTHER" id="PTHR32294:SF0">
    <property type="entry name" value="DNA POLYMERASE III SUBUNIT ALPHA"/>
    <property type="match status" value="1"/>
</dbReference>
<proteinExistence type="predicted"/>
<evidence type="ECO:0000256" key="3">
    <source>
        <dbReference type="ARBA" id="ARBA00022695"/>
    </source>
</evidence>
<organism evidence="8 9">
    <name type="scientific">Parafannyhessea umbonata</name>
    <dbReference type="NCBI Taxonomy" id="604330"/>
    <lineage>
        <taxon>Bacteria</taxon>
        <taxon>Bacillati</taxon>
        <taxon>Actinomycetota</taxon>
        <taxon>Coriobacteriia</taxon>
        <taxon>Coriobacteriales</taxon>
        <taxon>Atopobiaceae</taxon>
        <taxon>Parafannyhessea</taxon>
    </lineage>
</organism>
<dbReference type="EMBL" id="FMZL01000001">
    <property type="protein sequence ID" value="SDB98040.1"/>
    <property type="molecule type" value="Genomic_DNA"/>
</dbReference>
<dbReference type="InterPro" id="IPR029460">
    <property type="entry name" value="DNAPol_HHH"/>
</dbReference>
<dbReference type="Proteomes" id="UP000198528">
    <property type="component" value="Unassembled WGS sequence"/>
</dbReference>
<evidence type="ECO:0000256" key="1">
    <source>
        <dbReference type="ARBA" id="ARBA00012417"/>
    </source>
</evidence>
<dbReference type="InterPro" id="IPR011708">
    <property type="entry name" value="DNA_pol3_alpha_NTPase_dom"/>
</dbReference>
<dbReference type="PANTHER" id="PTHR32294">
    <property type="entry name" value="DNA POLYMERASE III SUBUNIT ALPHA"/>
    <property type="match status" value="1"/>
</dbReference>
<dbReference type="RefSeq" id="WP_090844461.1">
    <property type="nucleotide sequence ID" value="NZ_FMZL01000001.1"/>
</dbReference>
<evidence type="ECO:0000256" key="5">
    <source>
        <dbReference type="ARBA" id="ARBA00022932"/>
    </source>
</evidence>
<protein>
    <recommendedName>
        <fullName evidence="1">DNA-directed DNA polymerase</fullName>
        <ecNumber evidence="1">2.7.7.7</ecNumber>
    </recommendedName>
</protein>
<dbReference type="InterPro" id="IPR016195">
    <property type="entry name" value="Pol/histidinol_Pase-like"/>
</dbReference>
<dbReference type="SUPFAM" id="SSF89550">
    <property type="entry name" value="PHP domain-like"/>
    <property type="match status" value="1"/>
</dbReference>
<dbReference type="SMART" id="SM00481">
    <property type="entry name" value="POLIIIAc"/>
    <property type="match status" value="1"/>
</dbReference>
<keyword evidence="9" id="KW-1185">Reference proteome</keyword>
<comment type="catalytic activity">
    <reaction evidence="6">
        <text>DNA(n) + a 2'-deoxyribonucleoside 5'-triphosphate = DNA(n+1) + diphosphate</text>
        <dbReference type="Rhea" id="RHEA:22508"/>
        <dbReference type="Rhea" id="RHEA-COMP:17339"/>
        <dbReference type="Rhea" id="RHEA-COMP:17340"/>
        <dbReference type="ChEBI" id="CHEBI:33019"/>
        <dbReference type="ChEBI" id="CHEBI:61560"/>
        <dbReference type="ChEBI" id="CHEBI:173112"/>
        <dbReference type="EC" id="2.7.7.7"/>
    </reaction>
</comment>
<evidence type="ECO:0000256" key="6">
    <source>
        <dbReference type="ARBA" id="ARBA00049244"/>
    </source>
</evidence>
<reference evidence="9" key="1">
    <citation type="submission" date="2016-10" db="EMBL/GenBank/DDBJ databases">
        <authorList>
            <person name="Varghese N."/>
            <person name="Submissions S."/>
        </authorList>
    </citation>
    <scope>NUCLEOTIDE SEQUENCE [LARGE SCALE GENOMIC DNA]</scope>
    <source>
        <strain evidence="9">DSM 22619</strain>
    </source>
</reference>
<dbReference type="InterPro" id="IPR040982">
    <property type="entry name" value="DNA_pol3_finger"/>
</dbReference>
<sequence>MAFVHLHNHSDFSILDGATPIPDMVKRAVDFGMPAVAITDHGYMFGIPELDLECRKYNDGQKNMKQWRHDVECFKKEWELEEPAADPDEADYFDRVHDQWASDVRAWEESGHDVKAVEANRPRLKIKPIFGCEAYFIPGDHVERGHREKRYHLILLAKNSTGYHNLLKCMSEAAGHEMMYYGKPHTVFSMLERYHEGLICQSACVQGIIQRCVLDGQFDEARDWARKFHALFGDDFYMEIQDHGLTFRNGWDDRKLDEYLVKLAHEEGIKVVCTNDFHYLTREDASTQDILSCIGKATTLDDPNRMRMEGTEFYMKSEEEMRDLFSWCPEAADTTLEIADKCDYELDWSSMYLPEYPGLRPGETAEERFREECEKGLARRYGENWRDLTIGDWNVKDRFEHEYKIITEKGFANYFLIVQDYVQWAKDNGIGVGPGRGSAAGAIVAYAMNITNFDPLENGLMFERFLSPQRSEMPDIDMDFDDEHLQDVLQHVRDVYGEDHVCKVITYSTIKAKQAINDANRVLGFPVFMGQKLSKMLSNDPKLTLPNALHKNEKKPDQYSPDFEEAYNKDPDAHRIIDAALSIEGFMRGEGVHACATLIAPTPVTDHVPTKLDTKGNVTITQYEGHSVADMGLLKMDFLGLRTLTVINKALANIRRRYPKASDIERVPEAVRKCLKDGATCVDIDVDKIDFSDPKIYELLGSGQTAGVFQVESGGMTATIKNMQPNQYKQIVALIALYRPGPLGAGMVDSYIKRMHGEEKISYYDDRLKPILEETYGTMVYQEQVMQISMKMSGFTPGESDSRMRKPVAKKKIKMLTDQVFHWEKTGADETIYDHWMNGAEANGYSRDVAQEIWDNVLEFASYAFNKSHSAGYAILVMQTAWLKAYFPKEYMASVLTSYMGKTDKIVHYVTACNHDGTKVLPPDINKSGKDFTATDEGIVFGFAGIRGVGEGPAEAIMAERAANGPFKNLHDFCERVDSSQANRRVVEALIKAGAFDETGYPRKQLMEFVDKNNPANIIDAAAKRQKDKANGQVSMFDMFADVAGSGFTDNVPDPDPDDEWDRHLKLQQEHDVLGLYVSDHPLRPFEYALSKARDCTISEAMASEDYVDPVTGATSQRFKVEDGKVIKLAGMVPVGGVAKKVTKKGDQMAIVTLEDMEGEISLVVFPKTYQECASALEGEVDPDTGERIGDVFVQATGKIEHGDRGDQLICSKIEALELNERTNRPKVFEVYIPSRMLSMDRMETLQSIFDRYNGLDHIELMVESSCGDMMRMELPTKVDAKNMVLLAEVKDFVGRDGHVQIA</sequence>
<keyword evidence="5" id="KW-0239">DNA-directed DNA polymerase</keyword>
<keyword evidence="3" id="KW-0548">Nucleotidyltransferase</keyword>
<dbReference type="GO" id="GO:0006260">
    <property type="term" value="P:DNA replication"/>
    <property type="evidence" value="ECO:0007669"/>
    <property type="project" value="UniProtKB-KW"/>
</dbReference>
<dbReference type="InterPro" id="IPR004013">
    <property type="entry name" value="PHP_dom"/>
</dbReference>
<dbReference type="Gene3D" id="3.20.20.140">
    <property type="entry name" value="Metal-dependent hydrolases"/>
    <property type="match status" value="1"/>
</dbReference>
<keyword evidence="2" id="KW-0808">Transferase</keyword>
<dbReference type="CDD" id="cd12113">
    <property type="entry name" value="PHP_PolIIIA_DnaE3"/>
    <property type="match status" value="1"/>
</dbReference>
<dbReference type="GO" id="GO:0008408">
    <property type="term" value="F:3'-5' exonuclease activity"/>
    <property type="evidence" value="ECO:0007669"/>
    <property type="project" value="InterPro"/>
</dbReference>
<dbReference type="InterPro" id="IPR003141">
    <property type="entry name" value="Pol/His_phosphatase_N"/>
</dbReference>
<dbReference type="NCBIfam" id="TIGR00594">
    <property type="entry name" value="polc"/>
    <property type="match status" value="1"/>
</dbReference>
<dbReference type="STRING" id="604330.SAMN04489857_0475"/>
<dbReference type="Pfam" id="PF14579">
    <property type="entry name" value="HHH_6"/>
    <property type="match status" value="1"/>
</dbReference>
<dbReference type="Pfam" id="PF17657">
    <property type="entry name" value="DNA_pol3_finger"/>
    <property type="match status" value="1"/>
</dbReference>
<dbReference type="Gene3D" id="1.10.10.1600">
    <property type="entry name" value="Bacterial DNA polymerase III alpha subunit, thumb domain"/>
    <property type="match status" value="1"/>
</dbReference>
<evidence type="ECO:0000313" key="9">
    <source>
        <dbReference type="Proteomes" id="UP000198528"/>
    </source>
</evidence>